<feature type="transmembrane region" description="Helical" evidence="1">
    <location>
        <begin position="137"/>
        <end position="157"/>
    </location>
</feature>
<proteinExistence type="predicted"/>
<dbReference type="EMBL" id="SSGG01000075">
    <property type="protein sequence ID" value="TXI36844.1"/>
    <property type="molecule type" value="Genomic_DNA"/>
</dbReference>
<comment type="caution">
    <text evidence="3">The sequence shown here is derived from an EMBL/GenBank/DDBJ whole genome shotgun (WGS) entry which is preliminary data.</text>
</comment>
<reference evidence="3 4" key="1">
    <citation type="submission" date="2018-09" db="EMBL/GenBank/DDBJ databases">
        <title>Metagenome Assembled Genomes from an Advanced Water Purification Facility.</title>
        <authorList>
            <person name="Stamps B.W."/>
            <person name="Spear J.R."/>
        </authorList>
    </citation>
    <scope>NUCLEOTIDE SEQUENCE [LARGE SCALE GENOMIC DNA]</scope>
    <source>
        <strain evidence="3">Bin_42_2</strain>
    </source>
</reference>
<evidence type="ECO:0000313" key="4">
    <source>
        <dbReference type="Proteomes" id="UP000321374"/>
    </source>
</evidence>
<evidence type="ECO:0000256" key="2">
    <source>
        <dbReference type="SAM" id="SignalP"/>
    </source>
</evidence>
<accession>A0A5C7WJL4</accession>
<feature type="signal peptide" evidence="2">
    <location>
        <begin position="1"/>
        <end position="20"/>
    </location>
</feature>
<dbReference type="InterPro" id="IPR007038">
    <property type="entry name" value="HupE_UreJ"/>
</dbReference>
<evidence type="ECO:0000256" key="1">
    <source>
        <dbReference type="SAM" id="Phobius"/>
    </source>
</evidence>
<name>A0A5C7WJL4_METME</name>
<feature type="chain" id="PRO_5022801869" evidence="2">
    <location>
        <begin position="21"/>
        <end position="187"/>
    </location>
</feature>
<keyword evidence="1" id="KW-0472">Membrane</keyword>
<dbReference type="Proteomes" id="UP000321374">
    <property type="component" value="Unassembled WGS sequence"/>
</dbReference>
<protein>
    <submittedName>
        <fullName evidence="3">HupE/UreJ family protein</fullName>
    </submittedName>
</protein>
<feature type="transmembrane region" description="Helical" evidence="1">
    <location>
        <begin position="30"/>
        <end position="53"/>
    </location>
</feature>
<sequence length="187" mass="19513">MKKSILLFLGALAASTSAVAHPGHGLESGFAAGFMHPFSGWDHLLVMFALGIWAARRPAAQGWQLPVLFVTVMAASASFAMAWLPVALAETLVAASVLVMGLLLLSNLRVNRAVQIGVVSIAAAAHGYLHGMEIGNQWSGLAGMVLATALLHGLGWVLGRQTNPQLQKATQLLGGVMLGLGAVWMLV</sequence>
<dbReference type="AlphaFoldDB" id="A0A5C7WJL4"/>
<dbReference type="Pfam" id="PF04955">
    <property type="entry name" value="HupE_UreJ"/>
    <property type="match status" value="1"/>
</dbReference>
<feature type="transmembrane region" description="Helical" evidence="1">
    <location>
        <begin position="113"/>
        <end position="131"/>
    </location>
</feature>
<keyword evidence="1" id="KW-0812">Transmembrane</keyword>
<gene>
    <name evidence="3" type="ORF">E6Q51_04630</name>
</gene>
<organism evidence="3 4">
    <name type="scientific">Methylophilus methylotrophus</name>
    <name type="common">Bacterium W3A1</name>
    <dbReference type="NCBI Taxonomy" id="17"/>
    <lineage>
        <taxon>Bacteria</taxon>
        <taxon>Pseudomonadati</taxon>
        <taxon>Pseudomonadota</taxon>
        <taxon>Betaproteobacteria</taxon>
        <taxon>Nitrosomonadales</taxon>
        <taxon>Methylophilaceae</taxon>
        <taxon>Methylophilus</taxon>
    </lineage>
</organism>
<keyword evidence="2" id="KW-0732">Signal</keyword>
<evidence type="ECO:0000313" key="3">
    <source>
        <dbReference type="EMBL" id="TXI36844.1"/>
    </source>
</evidence>
<dbReference type="PIRSF" id="PIRSF016919">
    <property type="entry name" value="HupE_UreJ"/>
    <property type="match status" value="1"/>
</dbReference>
<dbReference type="STRING" id="1122236.GCA_000378225_00949"/>
<keyword evidence="1" id="KW-1133">Transmembrane helix</keyword>
<feature type="transmembrane region" description="Helical" evidence="1">
    <location>
        <begin position="169"/>
        <end position="186"/>
    </location>
</feature>
<feature type="transmembrane region" description="Helical" evidence="1">
    <location>
        <begin position="89"/>
        <end position="106"/>
    </location>
</feature>
<feature type="transmembrane region" description="Helical" evidence="1">
    <location>
        <begin position="65"/>
        <end position="83"/>
    </location>
</feature>